<evidence type="ECO:0000313" key="3">
    <source>
        <dbReference type="Proteomes" id="UP001221142"/>
    </source>
</evidence>
<dbReference type="AlphaFoldDB" id="A0AAD7CF05"/>
<evidence type="ECO:0000256" key="1">
    <source>
        <dbReference type="SAM" id="MobiDB-lite"/>
    </source>
</evidence>
<feature type="compositionally biased region" description="Acidic residues" evidence="1">
    <location>
        <begin position="527"/>
        <end position="537"/>
    </location>
</feature>
<accession>A0AAD7CF05</accession>
<feature type="compositionally biased region" description="Basic and acidic residues" evidence="1">
    <location>
        <begin position="335"/>
        <end position="364"/>
    </location>
</feature>
<feature type="region of interest" description="Disordered" evidence="1">
    <location>
        <begin position="328"/>
        <end position="372"/>
    </location>
</feature>
<protein>
    <submittedName>
        <fullName evidence="2">Uncharacterized protein</fullName>
    </submittedName>
</protein>
<organism evidence="2 3">
    <name type="scientific">Roridomyces roridus</name>
    <dbReference type="NCBI Taxonomy" id="1738132"/>
    <lineage>
        <taxon>Eukaryota</taxon>
        <taxon>Fungi</taxon>
        <taxon>Dikarya</taxon>
        <taxon>Basidiomycota</taxon>
        <taxon>Agaricomycotina</taxon>
        <taxon>Agaricomycetes</taxon>
        <taxon>Agaricomycetidae</taxon>
        <taxon>Agaricales</taxon>
        <taxon>Marasmiineae</taxon>
        <taxon>Mycenaceae</taxon>
        <taxon>Roridomyces</taxon>
    </lineage>
</organism>
<keyword evidence="3" id="KW-1185">Reference proteome</keyword>
<comment type="caution">
    <text evidence="2">The sequence shown here is derived from an EMBL/GenBank/DDBJ whole genome shotgun (WGS) entry which is preliminary data.</text>
</comment>
<gene>
    <name evidence="2" type="ORF">FB45DRAFT_1019487</name>
</gene>
<feature type="region of interest" description="Disordered" evidence="1">
    <location>
        <begin position="490"/>
        <end position="540"/>
    </location>
</feature>
<reference evidence="2" key="1">
    <citation type="submission" date="2023-03" db="EMBL/GenBank/DDBJ databases">
        <title>Massive genome expansion in bonnet fungi (Mycena s.s.) driven by repeated elements and novel gene families across ecological guilds.</title>
        <authorList>
            <consortium name="Lawrence Berkeley National Laboratory"/>
            <person name="Harder C.B."/>
            <person name="Miyauchi S."/>
            <person name="Viragh M."/>
            <person name="Kuo A."/>
            <person name="Thoen E."/>
            <person name="Andreopoulos B."/>
            <person name="Lu D."/>
            <person name="Skrede I."/>
            <person name="Drula E."/>
            <person name="Henrissat B."/>
            <person name="Morin E."/>
            <person name="Kohler A."/>
            <person name="Barry K."/>
            <person name="LaButti K."/>
            <person name="Morin E."/>
            <person name="Salamov A."/>
            <person name="Lipzen A."/>
            <person name="Mereny Z."/>
            <person name="Hegedus B."/>
            <person name="Baldrian P."/>
            <person name="Stursova M."/>
            <person name="Weitz H."/>
            <person name="Taylor A."/>
            <person name="Grigoriev I.V."/>
            <person name="Nagy L.G."/>
            <person name="Martin F."/>
            <person name="Kauserud H."/>
        </authorList>
    </citation>
    <scope>NUCLEOTIDE SEQUENCE</scope>
    <source>
        <strain evidence="2">9284</strain>
    </source>
</reference>
<proteinExistence type="predicted"/>
<sequence length="775" mass="87493">MERRTLRYETGQRSCLSGYQTPPEYPTGLSWDLPSLPAVSYRNVSAWGRRLLLWSPNSSQIPFLPGIPPPNLARSVPISSREGRYDGSYGRFDPTVNAKIVNIARPYWPFIRRENQVPNGDPRVVAFRPLVHEWNDEGLYSQRGSFNPSLIHSLQESRRSLETQMMEYRSSFRPDSTTWASRPQVTAAQIFDLAQVQRWERAVDYGVAVQRVLKEMEAWVTWRRAVKEQEAMTSEELSRSISAANDSWLGCWINGISEGYGLNFLAAGVPCFVVHEYEFDEEVLPGHELSNLLQGTNVERSLSDSNPYQAIARRQGLLDTLVMNDPSGVAPSVSSEDRQRSSLEYQRRRVKEKESARNRQRENPVEEGSIAAEGSTVHSVVQPIVWVEPPPVQSASRKGKWDKFELDDVGGRLGWIFRGKNYDVESSNEWFDCVRKRRLFMGPIVHPKGVFDVEVFGAPVPDFPFWFPGDGRGFLPAPKSLWMYQRAEPRAGDVGRRAEPPPARDQEVDDEQTIKMDKGKGKAEQSCGEEDELEGMEVDSPRVEDIPSPIVVLGNVEEGLSAISFHIATSPFLQTMRSFPVAITRTKGKMWIRLPNVEEAQRAYGVFLARGPACHSHNLTVEYSTLGDFEDTWAHSGDRWDINTLQDANIDADPMTAEETHQSEKEESSYEIQESVVAQPAFIGVTAADADLISFPPVHTPRTVKAQTSTQQMPASTSFSQDFTETSHSTLEEGTLAAHVAMTTGNYWDEEETIPLFAWFGEDFPEDMEDEQKRE</sequence>
<name>A0AAD7CF05_9AGAR</name>
<evidence type="ECO:0000313" key="2">
    <source>
        <dbReference type="EMBL" id="KAJ7647220.1"/>
    </source>
</evidence>
<feature type="compositionally biased region" description="Basic and acidic residues" evidence="1">
    <location>
        <begin position="490"/>
        <end position="523"/>
    </location>
</feature>
<dbReference type="EMBL" id="JARKIF010000002">
    <property type="protein sequence ID" value="KAJ7647220.1"/>
    <property type="molecule type" value="Genomic_DNA"/>
</dbReference>
<dbReference type="Proteomes" id="UP001221142">
    <property type="component" value="Unassembled WGS sequence"/>
</dbReference>